<proteinExistence type="predicted"/>
<dbReference type="Proteomes" id="UP001164743">
    <property type="component" value="Chromosome 15A"/>
</dbReference>
<feature type="compositionally biased region" description="Polar residues" evidence="1">
    <location>
        <begin position="78"/>
        <end position="90"/>
    </location>
</feature>
<name>A0ABY7D315_9BASI</name>
<evidence type="ECO:0000313" key="3">
    <source>
        <dbReference type="Proteomes" id="UP001164743"/>
    </source>
</evidence>
<organism evidence="2 3">
    <name type="scientific">Puccinia triticina</name>
    <dbReference type="NCBI Taxonomy" id="208348"/>
    <lineage>
        <taxon>Eukaryota</taxon>
        <taxon>Fungi</taxon>
        <taxon>Dikarya</taxon>
        <taxon>Basidiomycota</taxon>
        <taxon>Pucciniomycotina</taxon>
        <taxon>Pucciniomycetes</taxon>
        <taxon>Pucciniales</taxon>
        <taxon>Pucciniaceae</taxon>
        <taxon>Puccinia</taxon>
    </lineage>
</organism>
<dbReference type="RefSeq" id="XP_053027558.1">
    <property type="nucleotide sequence ID" value="XM_053163598.1"/>
</dbReference>
<feature type="compositionally biased region" description="Polar residues" evidence="1">
    <location>
        <begin position="40"/>
        <end position="51"/>
    </location>
</feature>
<accession>A0ABY7D315</accession>
<feature type="region of interest" description="Disordered" evidence="1">
    <location>
        <begin position="24"/>
        <end position="92"/>
    </location>
</feature>
<evidence type="ECO:0000256" key="1">
    <source>
        <dbReference type="SAM" id="MobiDB-lite"/>
    </source>
</evidence>
<sequence length="107" mass="11716">MGQNFKVLLAVSPPLLSRWKQMLKTEPTARSSTEPHHTYSAPQSPLLQNGSLHHMITSAPDVPAMASTFSNPVKPAPTNDSVNSDSTLPCWQQYKDQGPAAHRHTCL</sequence>
<gene>
    <name evidence="2" type="ORF">PtA15_15A397</name>
</gene>
<evidence type="ECO:0000313" key="2">
    <source>
        <dbReference type="EMBL" id="WAQ92003.1"/>
    </source>
</evidence>
<reference evidence="2" key="1">
    <citation type="submission" date="2022-10" db="EMBL/GenBank/DDBJ databases">
        <title>Puccinia triticina Genome sequencing and assembly.</title>
        <authorList>
            <person name="Li C."/>
        </authorList>
    </citation>
    <scope>NUCLEOTIDE SEQUENCE</scope>
    <source>
        <strain evidence="2">Pt15</strain>
    </source>
</reference>
<protein>
    <submittedName>
        <fullName evidence="2">Uncharacterized protein</fullName>
    </submittedName>
</protein>
<dbReference type="GeneID" id="77804493"/>
<keyword evidence="3" id="KW-1185">Reference proteome</keyword>
<dbReference type="EMBL" id="CP110435">
    <property type="protein sequence ID" value="WAQ92003.1"/>
    <property type="molecule type" value="Genomic_DNA"/>
</dbReference>